<evidence type="ECO:0000256" key="3">
    <source>
        <dbReference type="ARBA" id="ARBA00022729"/>
    </source>
</evidence>
<keyword evidence="6 9" id="KW-0472">Membrane</keyword>
<comment type="similarity">
    <text evidence="8">Belongs to the IRC22 family.</text>
</comment>
<organism evidence="11 12">
    <name type="scientific">Discina gigas</name>
    <dbReference type="NCBI Taxonomy" id="1032678"/>
    <lineage>
        <taxon>Eukaryota</taxon>
        <taxon>Fungi</taxon>
        <taxon>Dikarya</taxon>
        <taxon>Ascomycota</taxon>
        <taxon>Pezizomycotina</taxon>
        <taxon>Pezizomycetes</taxon>
        <taxon>Pezizales</taxon>
        <taxon>Discinaceae</taxon>
        <taxon>Discina</taxon>
    </lineage>
</organism>
<feature type="signal peptide" evidence="10">
    <location>
        <begin position="1"/>
        <end position="15"/>
    </location>
</feature>
<accession>A0ABR3GHT8</accession>
<keyword evidence="3 10" id="KW-0732">Signal</keyword>
<reference evidence="11 12" key="1">
    <citation type="submission" date="2024-02" db="EMBL/GenBank/DDBJ databases">
        <title>Discinaceae phylogenomics.</title>
        <authorList>
            <person name="Dirks A.C."/>
            <person name="James T.Y."/>
        </authorList>
    </citation>
    <scope>NUCLEOTIDE SEQUENCE [LARGE SCALE GENOMIC DNA]</scope>
    <source>
        <strain evidence="11 12">ACD0624</strain>
    </source>
</reference>
<comment type="function">
    <text evidence="7">Is probably involved in a pathway contributing to genomic integrity.</text>
</comment>
<proteinExistence type="inferred from homology"/>
<evidence type="ECO:0000256" key="9">
    <source>
        <dbReference type="SAM" id="Phobius"/>
    </source>
</evidence>
<evidence type="ECO:0000256" key="7">
    <source>
        <dbReference type="ARBA" id="ARBA00037565"/>
    </source>
</evidence>
<dbReference type="Pfam" id="PF03896">
    <property type="entry name" value="TRAP_alpha"/>
    <property type="match status" value="1"/>
</dbReference>
<protein>
    <submittedName>
        <fullName evidence="11">Increased recombination centers protein 22</fullName>
    </submittedName>
</protein>
<evidence type="ECO:0000313" key="12">
    <source>
        <dbReference type="Proteomes" id="UP001447188"/>
    </source>
</evidence>
<comment type="subcellular location">
    <subcellularLocation>
        <location evidence="1">Endoplasmic reticulum membrane</location>
        <topology evidence="1">Single-pass type I membrane protein</topology>
    </subcellularLocation>
</comment>
<name>A0ABR3GHT8_9PEZI</name>
<keyword evidence="4" id="KW-0256">Endoplasmic reticulum</keyword>
<keyword evidence="5 9" id="KW-1133">Transmembrane helix</keyword>
<evidence type="ECO:0000313" key="11">
    <source>
        <dbReference type="EMBL" id="KAL0635480.1"/>
    </source>
</evidence>
<evidence type="ECO:0000256" key="5">
    <source>
        <dbReference type="ARBA" id="ARBA00022989"/>
    </source>
</evidence>
<feature type="chain" id="PRO_5047168500" evidence="10">
    <location>
        <begin position="16"/>
        <end position="241"/>
    </location>
</feature>
<keyword evidence="12" id="KW-1185">Reference proteome</keyword>
<evidence type="ECO:0000256" key="10">
    <source>
        <dbReference type="SAM" id="SignalP"/>
    </source>
</evidence>
<feature type="transmembrane region" description="Helical" evidence="9">
    <location>
        <begin position="164"/>
        <end position="185"/>
    </location>
</feature>
<evidence type="ECO:0000256" key="2">
    <source>
        <dbReference type="ARBA" id="ARBA00022692"/>
    </source>
</evidence>
<dbReference type="Proteomes" id="UP001447188">
    <property type="component" value="Unassembled WGS sequence"/>
</dbReference>
<keyword evidence="2 9" id="KW-0812">Transmembrane</keyword>
<dbReference type="EMBL" id="JBBBZM010000068">
    <property type="protein sequence ID" value="KAL0635480.1"/>
    <property type="molecule type" value="Genomic_DNA"/>
</dbReference>
<dbReference type="PANTHER" id="PTHR12924">
    <property type="entry name" value="TRANSLOCON-ASSOCIATED PROTEIN, ALPHA SUBUNIT"/>
    <property type="match status" value="1"/>
</dbReference>
<dbReference type="PANTHER" id="PTHR12924:SF0">
    <property type="entry name" value="TRANSLOCON-ASSOCIATED PROTEIN SUBUNIT ALPHA"/>
    <property type="match status" value="1"/>
</dbReference>
<evidence type="ECO:0000256" key="8">
    <source>
        <dbReference type="ARBA" id="ARBA00038311"/>
    </source>
</evidence>
<comment type="caution">
    <text evidence="11">The sequence shown here is derived from an EMBL/GenBank/DDBJ whole genome shotgun (WGS) entry which is preliminary data.</text>
</comment>
<sequence length="241" mass="26208">MKYLLTLLTLGLASAAEVLVGNTATPEPAKTRQLNVTVGVDFVDAVPEFGIKAINGIPTRINLHVTNYEAGNVGVQSVRGSLWSIEKGVAVKNFTTLKVGTTVAKDEQIDLTYQFTTEMHPQDLILNLAMMLKTPEGRLVTFTAYNQTISVVEAPTSLLDPQILFLYLLLAAGFGASGYFVYNTWLATVIPKTKRTNTDQVRLVRPVPVTSAPGSYDESWIPDHILNKPATARATKKKGTS</sequence>
<evidence type="ECO:0000256" key="4">
    <source>
        <dbReference type="ARBA" id="ARBA00022824"/>
    </source>
</evidence>
<evidence type="ECO:0000256" key="1">
    <source>
        <dbReference type="ARBA" id="ARBA00004115"/>
    </source>
</evidence>
<evidence type="ECO:0000256" key="6">
    <source>
        <dbReference type="ARBA" id="ARBA00023136"/>
    </source>
</evidence>
<dbReference type="InterPro" id="IPR005595">
    <property type="entry name" value="TRAP_alpha"/>
</dbReference>
<gene>
    <name evidence="11" type="primary">IRC22</name>
    <name evidence="11" type="ORF">Q9L58_005528</name>
</gene>